<proteinExistence type="predicted"/>
<evidence type="ECO:0000259" key="2">
    <source>
        <dbReference type="Pfam" id="PF04024"/>
    </source>
</evidence>
<dbReference type="Proteomes" id="UP000002216">
    <property type="component" value="Chromosome"/>
</dbReference>
<keyword evidence="1" id="KW-0812">Transmembrane</keyword>
<protein>
    <submittedName>
        <fullName evidence="3">Phage shock protein C, PspC</fullName>
    </submittedName>
</protein>
<dbReference type="NCBIfam" id="TIGR02978">
    <property type="entry name" value="phageshock_pspC"/>
    <property type="match status" value="1"/>
</dbReference>
<dbReference type="AlphaFoldDB" id="C7LRU3"/>
<evidence type="ECO:0000256" key="1">
    <source>
        <dbReference type="SAM" id="Phobius"/>
    </source>
</evidence>
<accession>C7LRU3</accession>
<name>C7LRU3_DESBD</name>
<dbReference type="InterPro" id="IPR014320">
    <property type="entry name" value="Phageshock_PspC"/>
</dbReference>
<dbReference type="STRING" id="525897.Dbac_1223"/>
<keyword evidence="1" id="KW-0472">Membrane</keyword>
<evidence type="ECO:0000313" key="3">
    <source>
        <dbReference type="EMBL" id="ACU89326.1"/>
    </source>
</evidence>
<reference evidence="3 4" key="1">
    <citation type="journal article" date="2009" name="Stand. Genomic Sci.">
        <title>Complete genome sequence of Desulfomicrobium baculatum type strain (X).</title>
        <authorList>
            <person name="Copeland A."/>
            <person name="Spring S."/>
            <person name="Goker M."/>
            <person name="Schneider S."/>
            <person name="Lapidus A."/>
            <person name="Del Rio T.G."/>
            <person name="Tice H."/>
            <person name="Cheng J.F."/>
            <person name="Chen F."/>
            <person name="Nolan M."/>
            <person name="Bruce D."/>
            <person name="Goodwin L."/>
            <person name="Pitluck S."/>
            <person name="Ivanova N."/>
            <person name="Mavrommatis K."/>
            <person name="Ovchinnikova G."/>
            <person name="Pati A."/>
            <person name="Chen A."/>
            <person name="Palaniappan K."/>
            <person name="Land M."/>
            <person name="Hauser L."/>
            <person name="Chang Y.J."/>
            <person name="Jeffries C.C."/>
            <person name="Meincke L."/>
            <person name="Sims D."/>
            <person name="Brettin T."/>
            <person name="Detter J.C."/>
            <person name="Han C."/>
            <person name="Chain P."/>
            <person name="Bristow J."/>
            <person name="Eisen J.A."/>
            <person name="Markowitz V."/>
            <person name="Hugenholtz P."/>
            <person name="Kyrpides N.C."/>
            <person name="Klenk H.P."/>
            <person name="Lucas S."/>
        </authorList>
    </citation>
    <scope>NUCLEOTIDE SEQUENCE [LARGE SCALE GENOMIC DNA]</scope>
    <source>
        <strain evidence="4">DSM 4028 / VKM B-1378 / X</strain>
    </source>
</reference>
<dbReference type="EMBL" id="CP001629">
    <property type="protein sequence ID" value="ACU89326.1"/>
    <property type="molecule type" value="Genomic_DNA"/>
</dbReference>
<dbReference type="KEGG" id="dba:Dbac_1223"/>
<feature type="transmembrane region" description="Helical" evidence="1">
    <location>
        <begin position="56"/>
        <end position="79"/>
    </location>
</feature>
<gene>
    <name evidence="3" type="ordered locus">Dbac_1223</name>
</gene>
<dbReference type="eggNOG" id="COG1983">
    <property type="taxonomic scope" value="Bacteria"/>
</dbReference>
<evidence type="ECO:0000313" key="4">
    <source>
        <dbReference type="Proteomes" id="UP000002216"/>
    </source>
</evidence>
<organism evidence="3 4">
    <name type="scientific">Desulfomicrobium baculatum (strain DSM 4028 / VKM B-1378 / X)</name>
    <name type="common">Desulfovibrio baculatus</name>
    <dbReference type="NCBI Taxonomy" id="525897"/>
    <lineage>
        <taxon>Bacteria</taxon>
        <taxon>Pseudomonadati</taxon>
        <taxon>Thermodesulfobacteriota</taxon>
        <taxon>Desulfovibrionia</taxon>
        <taxon>Desulfovibrionales</taxon>
        <taxon>Desulfomicrobiaceae</taxon>
        <taxon>Desulfomicrobium</taxon>
    </lineage>
</organism>
<dbReference type="RefSeq" id="WP_015773422.1">
    <property type="nucleotide sequence ID" value="NC_013173.1"/>
</dbReference>
<sequence length="147" mass="16983">MRAFGRGTGRMRGGGYQGSRWQRPMDEQRGLYRARNGVFLGVCKGIARYFDFAPGAVRAVVILLFLVTGIWPVGLLYLIAAMVMKMEPVVPFDSPADQEFYNSYTSSRAGALERIKRKFDSLDRRLRRMEDVVTSRDFEWERRMRNS</sequence>
<keyword evidence="1" id="KW-1133">Transmembrane helix</keyword>
<feature type="domain" description="Phage shock protein PspC N-terminal" evidence="2">
    <location>
        <begin position="30"/>
        <end position="86"/>
    </location>
</feature>
<dbReference type="InterPro" id="IPR007168">
    <property type="entry name" value="Phageshock_PspC_N"/>
</dbReference>
<dbReference type="Pfam" id="PF04024">
    <property type="entry name" value="PspC"/>
    <property type="match status" value="1"/>
</dbReference>
<dbReference type="HOGENOM" id="CLU_137949_0_0_7"/>
<keyword evidence="4" id="KW-1185">Reference proteome</keyword>